<gene>
    <name evidence="2" type="ORF">METZ01_LOCUS59408</name>
</gene>
<proteinExistence type="predicted"/>
<sequence>VPEQPTIVFVHGAGMNRIVWYLQTRYFAHHGHSVLAVDLPGHGRSQGTFLGSIEELADWIPDLLDSAGVGKAALVGHSMGALISLESAARHPDRVSKLALLGVAPKMPVHPDLLKAANADDPLAYDLMMDWGTGPMGHFGRHPVPGISLICGGQKLLGMENSGVLGNDLGLCNDYQSGMETATKVGCSTLIVIGSEDRMTPPKQGRNLAAAIPNVKTQLIQDCGHMIMLEKSDQTLQALKAHLSST</sequence>
<protein>
    <recommendedName>
        <fullName evidence="1">AB hydrolase-1 domain-containing protein</fullName>
    </recommendedName>
</protein>
<feature type="non-terminal residue" evidence="2">
    <location>
        <position position="1"/>
    </location>
</feature>
<dbReference type="AlphaFoldDB" id="A0A381ST17"/>
<dbReference type="SUPFAM" id="SSF53474">
    <property type="entry name" value="alpha/beta-Hydrolases"/>
    <property type="match status" value="1"/>
</dbReference>
<reference evidence="2" key="1">
    <citation type="submission" date="2018-05" db="EMBL/GenBank/DDBJ databases">
        <authorList>
            <person name="Lanie J.A."/>
            <person name="Ng W.-L."/>
            <person name="Kazmierczak K.M."/>
            <person name="Andrzejewski T.M."/>
            <person name="Davidsen T.M."/>
            <person name="Wayne K.J."/>
            <person name="Tettelin H."/>
            <person name="Glass J.I."/>
            <person name="Rusch D."/>
            <person name="Podicherti R."/>
            <person name="Tsui H.-C.T."/>
            <person name="Winkler M.E."/>
        </authorList>
    </citation>
    <scope>NUCLEOTIDE SEQUENCE</scope>
</reference>
<evidence type="ECO:0000259" key="1">
    <source>
        <dbReference type="Pfam" id="PF12697"/>
    </source>
</evidence>
<dbReference type="Gene3D" id="3.40.50.1820">
    <property type="entry name" value="alpha/beta hydrolase"/>
    <property type="match status" value="1"/>
</dbReference>
<dbReference type="PRINTS" id="PR00111">
    <property type="entry name" value="ABHYDROLASE"/>
</dbReference>
<accession>A0A381ST17</accession>
<organism evidence="2">
    <name type="scientific">marine metagenome</name>
    <dbReference type="NCBI Taxonomy" id="408172"/>
    <lineage>
        <taxon>unclassified sequences</taxon>
        <taxon>metagenomes</taxon>
        <taxon>ecological metagenomes</taxon>
    </lineage>
</organism>
<dbReference type="PANTHER" id="PTHR43194">
    <property type="entry name" value="HYDROLASE ALPHA/BETA FOLD FAMILY"/>
    <property type="match status" value="1"/>
</dbReference>
<dbReference type="InterPro" id="IPR029058">
    <property type="entry name" value="AB_hydrolase_fold"/>
</dbReference>
<name>A0A381ST17_9ZZZZ</name>
<feature type="domain" description="AB hydrolase-1" evidence="1">
    <location>
        <begin position="7"/>
        <end position="236"/>
    </location>
</feature>
<evidence type="ECO:0000313" key="2">
    <source>
        <dbReference type="EMBL" id="SVA06554.1"/>
    </source>
</evidence>
<dbReference type="PANTHER" id="PTHR43194:SF5">
    <property type="entry name" value="PIMELOYL-[ACYL-CARRIER PROTEIN] METHYL ESTER ESTERASE"/>
    <property type="match status" value="1"/>
</dbReference>
<dbReference type="InterPro" id="IPR050228">
    <property type="entry name" value="Carboxylesterase_BioH"/>
</dbReference>
<dbReference type="InterPro" id="IPR000073">
    <property type="entry name" value="AB_hydrolase_1"/>
</dbReference>
<dbReference type="Pfam" id="PF12697">
    <property type="entry name" value="Abhydrolase_6"/>
    <property type="match status" value="1"/>
</dbReference>
<dbReference type="EMBL" id="UINC01003465">
    <property type="protein sequence ID" value="SVA06554.1"/>
    <property type="molecule type" value="Genomic_DNA"/>
</dbReference>